<sequence length="70" mass="7690">MTLPGQSPASMRVQLRSVDVGQGDVRCTRELISSLSPASPLGSSLHFSPFVILRCIMLRCVMRSIRVMTI</sequence>
<dbReference type="Proteomes" id="UP000248863">
    <property type="component" value="Unassembled WGS sequence"/>
</dbReference>
<accession>A0A327KKQ3</accession>
<comment type="caution">
    <text evidence="1">The sequence shown here is derived from an EMBL/GenBank/DDBJ whole genome shotgun (WGS) entry which is preliminary data.</text>
</comment>
<gene>
    <name evidence="1" type="ORF">CH338_11895</name>
</gene>
<reference evidence="1 2" key="1">
    <citation type="submission" date="2017-07" db="EMBL/GenBank/DDBJ databases">
        <title>Draft Genome Sequences of Select Purple Nonsulfur Bacteria.</title>
        <authorList>
            <person name="Lasarre B."/>
            <person name="Mckinlay J.B."/>
        </authorList>
    </citation>
    <scope>NUCLEOTIDE SEQUENCE [LARGE SCALE GENOMIC DNA]</scope>
    <source>
        <strain evidence="1 2">DSM 11907</strain>
    </source>
</reference>
<protein>
    <submittedName>
        <fullName evidence="1">Uncharacterized protein</fullName>
    </submittedName>
</protein>
<proteinExistence type="predicted"/>
<evidence type="ECO:0000313" key="1">
    <source>
        <dbReference type="EMBL" id="RAI38676.1"/>
    </source>
</evidence>
<dbReference type="AlphaFoldDB" id="A0A327KKQ3"/>
<evidence type="ECO:0000313" key="2">
    <source>
        <dbReference type="Proteomes" id="UP000248863"/>
    </source>
</evidence>
<organism evidence="1 2">
    <name type="scientific">Rhodoplanes elegans</name>
    <dbReference type="NCBI Taxonomy" id="29408"/>
    <lineage>
        <taxon>Bacteria</taxon>
        <taxon>Pseudomonadati</taxon>
        <taxon>Pseudomonadota</taxon>
        <taxon>Alphaproteobacteria</taxon>
        <taxon>Hyphomicrobiales</taxon>
        <taxon>Nitrobacteraceae</taxon>
        <taxon>Rhodoplanes</taxon>
    </lineage>
</organism>
<dbReference type="EMBL" id="NPEU01000113">
    <property type="protein sequence ID" value="RAI38676.1"/>
    <property type="molecule type" value="Genomic_DNA"/>
</dbReference>
<name>A0A327KKQ3_9BRAD</name>
<keyword evidence="2" id="KW-1185">Reference proteome</keyword>